<dbReference type="Proteomes" id="UP001212841">
    <property type="component" value="Unassembled WGS sequence"/>
</dbReference>
<protein>
    <submittedName>
        <fullName evidence="1">Uncharacterized protein</fullName>
    </submittedName>
</protein>
<proteinExistence type="predicted"/>
<evidence type="ECO:0000313" key="2">
    <source>
        <dbReference type="Proteomes" id="UP001212841"/>
    </source>
</evidence>
<gene>
    <name evidence="1" type="ORF">HK097_000527</name>
</gene>
<organism evidence="1 2">
    <name type="scientific">Rhizophlyctis rosea</name>
    <dbReference type="NCBI Taxonomy" id="64517"/>
    <lineage>
        <taxon>Eukaryota</taxon>
        <taxon>Fungi</taxon>
        <taxon>Fungi incertae sedis</taxon>
        <taxon>Chytridiomycota</taxon>
        <taxon>Chytridiomycota incertae sedis</taxon>
        <taxon>Chytridiomycetes</taxon>
        <taxon>Rhizophlyctidales</taxon>
        <taxon>Rhizophlyctidaceae</taxon>
        <taxon>Rhizophlyctis</taxon>
    </lineage>
</organism>
<dbReference type="AlphaFoldDB" id="A0AAD5WYS4"/>
<keyword evidence="2" id="KW-1185">Reference proteome</keyword>
<dbReference type="EMBL" id="JADGJD010001096">
    <property type="protein sequence ID" value="KAJ3046765.1"/>
    <property type="molecule type" value="Genomic_DNA"/>
</dbReference>
<sequence length="149" mass="16937">MRHDPNMDAILSAIFTSFSSEWKTTNISSVSAMLITYLKVGFKKPKHYGMRLNQHDLPPNDLRIAAVRLRLNSGMPFGKEDYKEVMTTVGIHAPGQIERDSRSWAIVKVWIEVARDITEFVGEDVEARLKKFGFADLKEGNPFECYVDG</sequence>
<comment type="caution">
    <text evidence="1">The sequence shown here is derived from an EMBL/GenBank/DDBJ whole genome shotgun (WGS) entry which is preliminary data.</text>
</comment>
<name>A0AAD5WYS4_9FUNG</name>
<evidence type="ECO:0000313" key="1">
    <source>
        <dbReference type="EMBL" id="KAJ3046765.1"/>
    </source>
</evidence>
<reference evidence="1" key="1">
    <citation type="submission" date="2020-05" db="EMBL/GenBank/DDBJ databases">
        <title>Phylogenomic resolution of chytrid fungi.</title>
        <authorList>
            <person name="Stajich J.E."/>
            <person name="Amses K."/>
            <person name="Simmons R."/>
            <person name="Seto K."/>
            <person name="Myers J."/>
            <person name="Bonds A."/>
            <person name="Quandt C.A."/>
            <person name="Barry K."/>
            <person name="Liu P."/>
            <person name="Grigoriev I."/>
            <person name="Longcore J.E."/>
            <person name="James T.Y."/>
        </authorList>
    </citation>
    <scope>NUCLEOTIDE SEQUENCE</scope>
    <source>
        <strain evidence="1">JEL0318</strain>
    </source>
</reference>
<accession>A0AAD5WYS4</accession>